<feature type="coiled-coil region" evidence="1">
    <location>
        <begin position="32"/>
        <end position="66"/>
    </location>
</feature>
<reference evidence="2" key="1">
    <citation type="submission" date="2023-09" db="UniProtKB">
        <authorList>
            <consortium name="Ensembl"/>
        </authorList>
    </citation>
    <scope>IDENTIFICATION</scope>
</reference>
<evidence type="ECO:0000256" key="1">
    <source>
        <dbReference type="SAM" id="Coils"/>
    </source>
</evidence>
<protein>
    <submittedName>
        <fullName evidence="2">Uncharacterized protein</fullName>
    </submittedName>
</protein>
<sequence length="100" mass="12014">LWQHNVIHCHPMERSDIVCLYCGVSYLIYTEFHEMRTLLAQLEAELQEVRETAQREKTKREALELGRLEWERALHLEVHTVHKHVFIHLCVLYNYKGDSK</sequence>
<dbReference type="GeneTree" id="ENSGT01120000271951"/>
<accession>A0A3B5AQD6</accession>
<dbReference type="AlphaFoldDB" id="A0A3B5AQD6"/>
<organism evidence="2">
    <name type="scientific">Stegastes partitus</name>
    <name type="common">bicolor damselfish</name>
    <dbReference type="NCBI Taxonomy" id="144197"/>
    <lineage>
        <taxon>Eukaryota</taxon>
        <taxon>Metazoa</taxon>
        <taxon>Chordata</taxon>
        <taxon>Craniata</taxon>
        <taxon>Vertebrata</taxon>
        <taxon>Euteleostomi</taxon>
        <taxon>Actinopterygii</taxon>
        <taxon>Neopterygii</taxon>
        <taxon>Teleostei</taxon>
        <taxon>Neoteleostei</taxon>
        <taxon>Acanthomorphata</taxon>
        <taxon>Ovalentaria</taxon>
        <taxon>Pomacentridae</taxon>
        <taxon>Stegastes</taxon>
    </lineage>
</organism>
<dbReference type="Ensembl" id="ENSSPAT00000023467.1">
    <property type="protein sequence ID" value="ENSSPAP00000023090.1"/>
    <property type="gene ID" value="ENSSPAG00000017439.1"/>
</dbReference>
<keyword evidence="1" id="KW-0175">Coiled coil</keyword>
<dbReference type="STRING" id="144197.ENSSPAP00000023090"/>
<proteinExistence type="predicted"/>
<name>A0A3B5AQD6_9TELE</name>
<evidence type="ECO:0000313" key="2">
    <source>
        <dbReference type="Ensembl" id="ENSSPAP00000023090.1"/>
    </source>
</evidence>